<feature type="domain" description="LD-carboxypeptidase N-terminal" evidence="6">
    <location>
        <begin position="14"/>
        <end position="129"/>
    </location>
</feature>
<keyword evidence="9" id="KW-1185">Reference proteome</keyword>
<dbReference type="PANTHER" id="PTHR30237:SF2">
    <property type="entry name" value="MUREIN TETRAPEPTIDE CARBOXYPEPTIDASE"/>
    <property type="match status" value="1"/>
</dbReference>
<dbReference type="Pfam" id="PF02016">
    <property type="entry name" value="Peptidase_S66"/>
    <property type="match status" value="1"/>
</dbReference>
<dbReference type="SUPFAM" id="SSF52317">
    <property type="entry name" value="Class I glutamine amidotransferase-like"/>
    <property type="match status" value="1"/>
</dbReference>
<evidence type="ECO:0000256" key="3">
    <source>
        <dbReference type="ARBA" id="ARBA00022670"/>
    </source>
</evidence>
<protein>
    <submittedName>
        <fullName evidence="8">LD-carboxypeptidase</fullName>
    </submittedName>
</protein>
<dbReference type="Gene3D" id="3.40.50.10740">
    <property type="entry name" value="Class I glutamine amidotransferase-like"/>
    <property type="match status" value="1"/>
</dbReference>
<keyword evidence="3" id="KW-0645">Protease</keyword>
<dbReference type="EMBL" id="JBHSPF010000065">
    <property type="protein sequence ID" value="MFC5629627.1"/>
    <property type="molecule type" value="Genomic_DNA"/>
</dbReference>
<dbReference type="PANTHER" id="PTHR30237">
    <property type="entry name" value="MURAMOYLTETRAPEPTIDE CARBOXYPEPTIDASE"/>
    <property type="match status" value="1"/>
</dbReference>
<dbReference type="RefSeq" id="WP_270897615.1">
    <property type="nucleotide sequence ID" value="NZ_JBHSPF010000065.1"/>
</dbReference>
<dbReference type="Gene3D" id="3.50.30.60">
    <property type="entry name" value="LD-carboxypeptidase A C-terminal domain-like"/>
    <property type="match status" value="1"/>
</dbReference>
<comment type="caution">
    <text evidence="8">The sequence shown here is derived from an EMBL/GenBank/DDBJ whole genome shotgun (WGS) entry which is preliminary data.</text>
</comment>
<evidence type="ECO:0000313" key="8">
    <source>
        <dbReference type="EMBL" id="MFC5629627.1"/>
    </source>
</evidence>
<name>A0ABW0UA41_9BACI</name>
<organism evidence="8 9">
    <name type="scientific">Aliibacillus thermotolerans</name>
    <dbReference type="NCBI Taxonomy" id="1834418"/>
    <lineage>
        <taxon>Bacteria</taxon>
        <taxon>Bacillati</taxon>
        <taxon>Bacillota</taxon>
        <taxon>Bacilli</taxon>
        <taxon>Bacillales</taxon>
        <taxon>Bacillaceae</taxon>
        <taxon>Aliibacillus</taxon>
    </lineage>
</organism>
<keyword evidence="5" id="KW-0720">Serine protease</keyword>
<dbReference type="SUPFAM" id="SSF141986">
    <property type="entry name" value="LD-carboxypeptidase A C-terminal domain-like"/>
    <property type="match status" value="1"/>
</dbReference>
<dbReference type="PIRSF" id="PIRSF028757">
    <property type="entry name" value="LD-carboxypeptidase"/>
    <property type="match status" value="1"/>
</dbReference>
<reference evidence="9" key="1">
    <citation type="journal article" date="2019" name="Int. J. Syst. Evol. Microbiol.">
        <title>The Global Catalogue of Microorganisms (GCM) 10K type strain sequencing project: providing services to taxonomists for standard genome sequencing and annotation.</title>
        <authorList>
            <consortium name="The Broad Institute Genomics Platform"/>
            <consortium name="The Broad Institute Genome Sequencing Center for Infectious Disease"/>
            <person name="Wu L."/>
            <person name="Ma J."/>
        </authorList>
    </citation>
    <scope>NUCLEOTIDE SEQUENCE [LARGE SCALE GENOMIC DNA]</scope>
    <source>
        <strain evidence="9">CGMCC 1.15790</strain>
    </source>
</reference>
<accession>A0ABW0UA41</accession>
<dbReference type="CDD" id="cd07025">
    <property type="entry name" value="Peptidase_S66"/>
    <property type="match status" value="1"/>
</dbReference>
<dbReference type="InterPro" id="IPR027478">
    <property type="entry name" value="LdcA_N"/>
</dbReference>
<evidence type="ECO:0000256" key="5">
    <source>
        <dbReference type="ARBA" id="ARBA00022825"/>
    </source>
</evidence>
<evidence type="ECO:0000256" key="4">
    <source>
        <dbReference type="ARBA" id="ARBA00022801"/>
    </source>
</evidence>
<proteinExistence type="inferred from homology"/>
<evidence type="ECO:0000259" key="7">
    <source>
        <dbReference type="Pfam" id="PF17676"/>
    </source>
</evidence>
<dbReference type="InterPro" id="IPR029062">
    <property type="entry name" value="Class_I_gatase-like"/>
</dbReference>
<evidence type="ECO:0000259" key="6">
    <source>
        <dbReference type="Pfam" id="PF02016"/>
    </source>
</evidence>
<comment type="similarity">
    <text evidence="1">Belongs to the peptidase S66 family.</text>
</comment>
<evidence type="ECO:0000313" key="9">
    <source>
        <dbReference type="Proteomes" id="UP001596143"/>
    </source>
</evidence>
<dbReference type="Proteomes" id="UP001596143">
    <property type="component" value="Unassembled WGS sequence"/>
</dbReference>
<dbReference type="InterPro" id="IPR027461">
    <property type="entry name" value="Carboxypeptidase_A_C_sf"/>
</dbReference>
<dbReference type="InterPro" id="IPR040449">
    <property type="entry name" value="Peptidase_S66_N"/>
</dbReference>
<dbReference type="InterPro" id="IPR003507">
    <property type="entry name" value="S66_fam"/>
</dbReference>
<keyword evidence="4" id="KW-0378">Hydrolase</keyword>
<keyword evidence="2" id="KW-0121">Carboxypeptidase</keyword>
<evidence type="ECO:0000256" key="1">
    <source>
        <dbReference type="ARBA" id="ARBA00010233"/>
    </source>
</evidence>
<dbReference type="Pfam" id="PF17676">
    <property type="entry name" value="Peptidase_S66C"/>
    <property type="match status" value="1"/>
</dbReference>
<dbReference type="InterPro" id="IPR040921">
    <property type="entry name" value="Peptidase_S66C"/>
</dbReference>
<sequence length="309" mass="33781">MVTRPPILQAGDTVGIVSLGSPIDPHTVTERVQVLEQTGLRVVLGNSVFLQNGFLAGTAEERAHDFMRMIVDEDIKMILPARGGVGVKGVLPYLDYEMIAKHPKIVSGYSDITILLNALYTYANLITFHSLMLIDFRLSTPPFNYDEFFRNVSTLQAPRNINNPDGMPLIGRVAGTVTGEIVGGNLTSFIGTLGTPYEIDTRGKIIVIEETNEPINTVYRYLKQLEMAGKFRDCVGIVMGECTGCAAAYGITYEDLIEQFLVPLNKPLLTGLATGHGRFKTTFPIGARATLNTEEETLTILEPTVTSPP</sequence>
<evidence type="ECO:0000256" key="2">
    <source>
        <dbReference type="ARBA" id="ARBA00022645"/>
    </source>
</evidence>
<gene>
    <name evidence="8" type="ORF">ACFPTR_12275</name>
</gene>
<feature type="domain" description="LD-carboxypeptidase C-terminal" evidence="7">
    <location>
        <begin position="178"/>
        <end position="291"/>
    </location>
</feature>